<name>A0A412ZDV0_9FIRM</name>
<proteinExistence type="predicted"/>
<organism evidence="1 2">
    <name type="scientific">Enterocloster bolteae</name>
    <dbReference type="NCBI Taxonomy" id="208479"/>
    <lineage>
        <taxon>Bacteria</taxon>
        <taxon>Bacillati</taxon>
        <taxon>Bacillota</taxon>
        <taxon>Clostridia</taxon>
        <taxon>Lachnospirales</taxon>
        <taxon>Lachnospiraceae</taxon>
        <taxon>Enterocloster</taxon>
    </lineage>
</organism>
<evidence type="ECO:0000313" key="2">
    <source>
        <dbReference type="Proteomes" id="UP000284543"/>
    </source>
</evidence>
<accession>A0A412ZDV0</accession>
<gene>
    <name evidence="1" type="ORF">DWW02_01140</name>
</gene>
<comment type="caution">
    <text evidence="1">The sequence shown here is derived from an EMBL/GenBank/DDBJ whole genome shotgun (WGS) entry which is preliminary data.</text>
</comment>
<protein>
    <submittedName>
        <fullName evidence="1">Uncharacterized protein</fullName>
    </submittedName>
</protein>
<dbReference type="EMBL" id="QRZM01000001">
    <property type="protein sequence ID" value="RGV78373.1"/>
    <property type="molecule type" value="Genomic_DNA"/>
</dbReference>
<dbReference type="RefSeq" id="WP_118017168.1">
    <property type="nucleotide sequence ID" value="NZ_CAUHGS010000031.1"/>
</dbReference>
<sequence length="60" mass="6665">MTTVRETAVRDATAVRECSSSAGCDSSAGMWQQCGMRRQRESIRTMQKYGGNTDMGERQT</sequence>
<evidence type="ECO:0000313" key="1">
    <source>
        <dbReference type="EMBL" id="RGV78373.1"/>
    </source>
</evidence>
<dbReference type="AlphaFoldDB" id="A0A412ZDV0"/>
<reference evidence="1 2" key="1">
    <citation type="submission" date="2018-08" db="EMBL/GenBank/DDBJ databases">
        <title>A genome reference for cultivated species of the human gut microbiota.</title>
        <authorList>
            <person name="Zou Y."/>
            <person name="Xue W."/>
            <person name="Luo G."/>
        </authorList>
    </citation>
    <scope>NUCLEOTIDE SEQUENCE [LARGE SCALE GENOMIC DNA]</scope>
    <source>
        <strain evidence="1 2">AF14-18</strain>
    </source>
</reference>
<dbReference type="Proteomes" id="UP000284543">
    <property type="component" value="Unassembled WGS sequence"/>
</dbReference>